<evidence type="ECO:0000256" key="1">
    <source>
        <dbReference type="SAM" id="MobiDB-lite"/>
    </source>
</evidence>
<dbReference type="AlphaFoldDB" id="A0A183AQC1"/>
<reference evidence="2 3" key="2">
    <citation type="submission" date="2018-11" db="EMBL/GenBank/DDBJ databases">
        <authorList>
            <consortium name="Pathogen Informatics"/>
        </authorList>
    </citation>
    <scope>NUCLEOTIDE SEQUENCE [LARGE SCALE GENOMIC DNA]</scope>
    <source>
        <strain evidence="2 3">Egypt</strain>
    </source>
</reference>
<feature type="region of interest" description="Disordered" evidence="1">
    <location>
        <begin position="247"/>
        <end position="307"/>
    </location>
</feature>
<protein>
    <submittedName>
        <fullName evidence="4">Hydrolase_4 domain-containing protein</fullName>
    </submittedName>
</protein>
<keyword evidence="3" id="KW-1185">Reference proteome</keyword>
<dbReference type="PANTHER" id="PTHR12277">
    <property type="entry name" value="ALPHA/BETA HYDROLASE DOMAIN-CONTAINING PROTEIN"/>
    <property type="match status" value="1"/>
</dbReference>
<dbReference type="EMBL" id="UZAN01046993">
    <property type="protein sequence ID" value="VDP84885.1"/>
    <property type="molecule type" value="Genomic_DNA"/>
</dbReference>
<dbReference type="OrthoDB" id="446723at2759"/>
<sequence>MSRVAGVVLHSPFMSGLRVVCPGTTRRFCFDPFTNIDKVARILSPTLIIHGTDDEIIGIHHGHELYSRLKHPLEPAWIEGAGHNDIELFAEYAIRLDRFFNEDLGEDRSTCPGAQRTIFSPACVSPVGTISPNQSFVRSTFGTKQRFSTSRKTPRKPNRNQPDNTRGADLSAASYAGITVEGLSDTTNGHPQSDGNREVSARAQSAGHGDYSRSSQEATDSHGVWTTRRNISGPQLCRTSTIQETLTCSETETNSSSCSRSSSSGTGTQRTTVREDSAIRRRSKSSIKRDSIRQHPTISSEAQSVRTTTTTAVILPSAMLDSVD</sequence>
<evidence type="ECO:0000313" key="3">
    <source>
        <dbReference type="Proteomes" id="UP000272942"/>
    </source>
</evidence>
<gene>
    <name evidence="2" type="ORF">ECPE_LOCUS9156</name>
</gene>
<dbReference type="InterPro" id="IPR029058">
    <property type="entry name" value="AB_hydrolase_fold"/>
</dbReference>
<proteinExistence type="predicted"/>
<feature type="compositionally biased region" description="Polar residues" evidence="1">
    <location>
        <begin position="294"/>
        <end position="307"/>
    </location>
</feature>
<name>A0A183AQC1_9TREM</name>
<accession>A0A183AQC1</accession>
<dbReference type="WBParaSite" id="ECPE_0000918401-mRNA-1">
    <property type="protein sequence ID" value="ECPE_0000918401-mRNA-1"/>
    <property type="gene ID" value="ECPE_0000918401"/>
</dbReference>
<dbReference type="Gene3D" id="3.40.50.1820">
    <property type="entry name" value="alpha/beta hydrolase"/>
    <property type="match status" value="1"/>
</dbReference>
<feature type="region of interest" description="Disordered" evidence="1">
    <location>
        <begin position="182"/>
        <end position="227"/>
    </location>
</feature>
<reference evidence="4" key="1">
    <citation type="submission" date="2016-06" db="UniProtKB">
        <authorList>
            <consortium name="WormBaseParasite"/>
        </authorList>
    </citation>
    <scope>IDENTIFICATION</scope>
</reference>
<feature type="compositionally biased region" description="Low complexity" evidence="1">
    <location>
        <begin position="247"/>
        <end position="271"/>
    </location>
</feature>
<feature type="region of interest" description="Disordered" evidence="1">
    <location>
        <begin position="134"/>
        <end position="170"/>
    </location>
</feature>
<feature type="compositionally biased region" description="Polar residues" evidence="1">
    <location>
        <begin position="134"/>
        <end position="151"/>
    </location>
</feature>
<evidence type="ECO:0000313" key="4">
    <source>
        <dbReference type="WBParaSite" id="ECPE_0000918401-mRNA-1"/>
    </source>
</evidence>
<feature type="compositionally biased region" description="Polar residues" evidence="1">
    <location>
        <begin position="184"/>
        <end position="194"/>
    </location>
</feature>
<dbReference type="PANTHER" id="PTHR12277:SF81">
    <property type="entry name" value="PROTEIN ABHD13"/>
    <property type="match status" value="1"/>
</dbReference>
<dbReference type="Proteomes" id="UP000272942">
    <property type="component" value="Unassembled WGS sequence"/>
</dbReference>
<evidence type="ECO:0000313" key="2">
    <source>
        <dbReference type="EMBL" id="VDP84885.1"/>
    </source>
</evidence>
<organism evidence="4">
    <name type="scientific">Echinostoma caproni</name>
    <dbReference type="NCBI Taxonomy" id="27848"/>
    <lineage>
        <taxon>Eukaryota</taxon>
        <taxon>Metazoa</taxon>
        <taxon>Spiralia</taxon>
        <taxon>Lophotrochozoa</taxon>
        <taxon>Platyhelminthes</taxon>
        <taxon>Trematoda</taxon>
        <taxon>Digenea</taxon>
        <taxon>Plagiorchiida</taxon>
        <taxon>Echinostomata</taxon>
        <taxon>Echinostomatoidea</taxon>
        <taxon>Echinostomatidae</taxon>
        <taxon>Echinostoma</taxon>
    </lineage>
</organism>
<dbReference type="SUPFAM" id="SSF53474">
    <property type="entry name" value="alpha/beta-Hydrolases"/>
    <property type="match status" value="1"/>
</dbReference>